<dbReference type="EMBL" id="CAJOBI010311675">
    <property type="protein sequence ID" value="CAF5171061.1"/>
    <property type="molecule type" value="Genomic_DNA"/>
</dbReference>
<evidence type="ECO:0000313" key="1">
    <source>
        <dbReference type="EMBL" id="CAF5171061.1"/>
    </source>
</evidence>
<organism evidence="1 2">
    <name type="scientific">Rotaria magnacalcarata</name>
    <dbReference type="NCBI Taxonomy" id="392030"/>
    <lineage>
        <taxon>Eukaryota</taxon>
        <taxon>Metazoa</taxon>
        <taxon>Spiralia</taxon>
        <taxon>Gnathifera</taxon>
        <taxon>Rotifera</taxon>
        <taxon>Eurotatoria</taxon>
        <taxon>Bdelloidea</taxon>
        <taxon>Philodinida</taxon>
        <taxon>Philodinidae</taxon>
        <taxon>Rotaria</taxon>
    </lineage>
</organism>
<dbReference type="Proteomes" id="UP000676336">
    <property type="component" value="Unassembled WGS sequence"/>
</dbReference>
<proteinExistence type="predicted"/>
<accession>A0A8S3GQI6</accession>
<reference evidence="1" key="1">
    <citation type="submission" date="2021-02" db="EMBL/GenBank/DDBJ databases">
        <authorList>
            <person name="Nowell W R."/>
        </authorList>
    </citation>
    <scope>NUCLEOTIDE SEQUENCE</scope>
</reference>
<name>A0A8S3GQI6_9BILA</name>
<protein>
    <submittedName>
        <fullName evidence="1">Uncharacterized protein</fullName>
    </submittedName>
</protein>
<gene>
    <name evidence="1" type="ORF">SMN809_LOCUS65612</name>
</gene>
<dbReference type="AlphaFoldDB" id="A0A8S3GQI6"/>
<comment type="caution">
    <text evidence="1">The sequence shown here is derived from an EMBL/GenBank/DDBJ whole genome shotgun (WGS) entry which is preliminary data.</text>
</comment>
<evidence type="ECO:0000313" key="2">
    <source>
        <dbReference type="Proteomes" id="UP000676336"/>
    </source>
</evidence>
<sequence>MSLSIALSPGINEIIGMPSEWVWTSRRLGHTMSEVYLVYSSESNDNRLGAMKLYRHSSNLESMRARRELLALQALKIEFMQNNNGHEWQFSRTQALLA</sequence>